<dbReference type="InParanoid" id="A0A543AW01"/>
<dbReference type="InterPro" id="IPR015943">
    <property type="entry name" value="WD40/YVTN_repeat-like_dom_sf"/>
</dbReference>
<dbReference type="NCBIfam" id="NF038015">
    <property type="entry name" value="AztD"/>
    <property type="match status" value="1"/>
</dbReference>
<feature type="chain" id="PRO_5038559561" description="Secreted protein" evidence="1">
    <location>
        <begin position="28"/>
        <end position="391"/>
    </location>
</feature>
<dbReference type="Proteomes" id="UP000317043">
    <property type="component" value="Unassembled WGS sequence"/>
</dbReference>
<dbReference type="EMBL" id="VFOW01000001">
    <property type="protein sequence ID" value="TQL76734.1"/>
    <property type="molecule type" value="Genomic_DNA"/>
</dbReference>
<sequence>MTMSNPVFRRRTLTVGALVATAGLTLAACGQAASTADESESPTTSVEHPILATHDGGVYILDGETLEVVADIELDGFLRLNPAGDGTHVLVSTSTGFRIINASTATATDDEFAAEAPAHVVNHADKTVLFDDATGAITVFDPHDLGSGLPETETFQAEEAHHGVAVMLESGDVLISLGDAEGRVGAQLVDDHGHEIARSEECPGLHGEAAAQDEAIVLGCQDGVLMLKGGEFTKIDSPDAYGRIGTQAGHEESPFTLGDYKTDPDAELERTEVVSIIDTASGEMSTLDLGTSYTSRSLARGPHGEGVVLGTDGAIHVIDLAAGEVVNSFPLLAEWEEPADWQEARPSIYVSDHTAYVSDPVTATMYAVDVESGEILAEASLPAAAIEVTGV</sequence>
<evidence type="ECO:0008006" key="4">
    <source>
        <dbReference type="Google" id="ProtNLM"/>
    </source>
</evidence>
<gene>
    <name evidence="2" type="ORF">FB566_2270</name>
</gene>
<accession>A0A543AW01</accession>
<organism evidence="2 3">
    <name type="scientific">Stackebrandtia endophytica</name>
    <dbReference type="NCBI Taxonomy" id="1496996"/>
    <lineage>
        <taxon>Bacteria</taxon>
        <taxon>Bacillati</taxon>
        <taxon>Actinomycetota</taxon>
        <taxon>Actinomycetes</taxon>
        <taxon>Glycomycetales</taxon>
        <taxon>Glycomycetaceae</taxon>
        <taxon>Stackebrandtia</taxon>
    </lineage>
</organism>
<dbReference type="InterPro" id="IPR047697">
    <property type="entry name" value="AztD-like"/>
</dbReference>
<evidence type="ECO:0000313" key="3">
    <source>
        <dbReference type="Proteomes" id="UP000317043"/>
    </source>
</evidence>
<evidence type="ECO:0000313" key="2">
    <source>
        <dbReference type="EMBL" id="TQL76734.1"/>
    </source>
</evidence>
<dbReference type="AlphaFoldDB" id="A0A543AW01"/>
<dbReference type="SUPFAM" id="SSF50969">
    <property type="entry name" value="YVTN repeat-like/Quinoprotein amine dehydrogenase"/>
    <property type="match status" value="1"/>
</dbReference>
<dbReference type="InterPro" id="IPR011044">
    <property type="entry name" value="Quino_amine_DH_bsu"/>
</dbReference>
<proteinExistence type="predicted"/>
<comment type="caution">
    <text evidence="2">The sequence shown here is derived from an EMBL/GenBank/DDBJ whole genome shotgun (WGS) entry which is preliminary data.</text>
</comment>
<reference evidence="2 3" key="1">
    <citation type="submission" date="2019-06" db="EMBL/GenBank/DDBJ databases">
        <title>Sequencing the genomes of 1000 actinobacteria strains.</title>
        <authorList>
            <person name="Klenk H.-P."/>
        </authorList>
    </citation>
    <scope>NUCLEOTIDE SEQUENCE [LARGE SCALE GENOMIC DNA]</scope>
    <source>
        <strain evidence="2 3">DSM 45928</strain>
    </source>
</reference>
<name>A0A543AW01_9ACTN</name>
<keyword evidence="3" id="KW-1185">Reference proteome</keyword>
<dbReference type="Gene3D" id="2.130.10.10">
    <property type="entry name" value="YVTN repeat-like/Quinoprotein amine dehydrogenase"/>
    <property type="match status" value="1"/>
</dbReference>
<evidence type="ECO:0000256" key="1">
    <source>
        <dbReference type="SAM" id="SignalP"/>
    </source>
</evidence>
<feature type="signal peptide" evidence="1">
    <location>
        <begin position="1"/>
        <end position="27"/>
    </location>
</feature>
<keyword evidence="1" id="KW-0732">Signal</keyword>
<protein>
    <recommendedName>
        <fullName evidence="4">Secreted protein</fullName>
    </recommendedName>
</protein>